<feature type="chain" id="PRO_5028163295" evidence="1">
    <location>
        <begin position="23"/>
        <end position="91"/>
    </location>
</feature>
<name>A0A6S6U3E2_9GAMM</name>
<gene>
    <name evidence="2" type="ORF">HELGO_WM6649</name>
</gene>
<accession>A0A6S6U3E2</accession>
<proteinExistence type="predicted"/>
<evidence type="ECO:0000313" key="2">
    <source>
        <dbReference type="EMBL" id="CAA6823413.1"/>
    </source>
</evidence>
<sequence length="91" mass="9356">MKHVLWLASVMLAISVTGCNNSSNNNHSSVAVVGAATNAVATKNADADPLVIDDASALQQDLNAVFGNADSEPVDIQPGESLTDLLGRINP</sequence>
<organism evidence="2">
    <name type="scientific">uncultured Thiotrichaceae bacterium</name>
    <dbReference type="NCBI Taxonomy" id="298394"/>
    <lineage>
        <taxon>Bacteria</taxon>
        <taxon>Pseudomonadati</taxon>
        <taxon>Pseudomonadota</taxon>
        <taxon>Gammaproteobacteria</taxon>
        <taxon>Thiotrichales</taxon>
        <taxon>Thiotrichaceae</taxon>
        <taxon>environmental samples</taxon>
    </lineage>
</organism>
<dbReference type="AlphaFoldDB" id="A0A6S6U3E2"/>
<evidence type="ECO:0000256" key="1">
    <source>
        <dbReference type="SAM" id="SignalP"/>
    </source>
</evidence>
<protein>
    <submittedName>
        <fullName evidence="2">Uncharacterized protein</fullName>
    </submittedName>
</protein>
<feature type="signal peptide" evidence="1">
    <location>
        <begin position="1"/>
        <end position="22"/>
    </location>
</feature>
<dbReference type="PROSITE" id="PS51257">
    <property type="entry name" value="PROKAR_LIPOPROTEIN"/>
    <property type="match status" value="1"/>
</dbReference>
<dbReference type="EMBL" id="CACVAY010000112">
    <property type="protein sequence ID" value="CAA6823413.1"/>
    <property type="molecule type" value="Genomic_DNA"/>
</dbReference>
<reference evidence="2" key="1">
    <citation type="submission" date="2020-01" db="EMBL/GenBank/DDBJ databases">
        <authorList>
            <person name="Meier V. D."/>
            <person name="Meier V D."/>
        </authorList>
    </citation>
    <scope>NUCLEOTIDE SEQUENCE</scope>
    <source>
        <strain evidence="2">HLG_WM_MAG_07</strain>
    </source>
</reference>
<keyword evidence="1" id="KW-0732">Signal</keyword>